<gene>
    <name evidence="1" type="ORF">S03H2_33500</name>
</gene>
<protein>
    <submittedName>
        <fullName evidence="1">Uncharacterized protein</fullName>
    </submittedName>
</protein>
<reference evidence="1" key="1">
    <citation type="journal article" date="2014" name="Front. Microbiol.">
        <title>High frequency of phylogenetically diverse reductive dehalogenase-homologous genes in deep subseafloor sedimentary metagenomes.</title>
        <authorList>
            <person name="Kawai M."/>
            <person name="Futagami T."/>
            <person name="Toyoda A."/>
            <person name="Takaki Y."/>
            <person name="Nishi S."/>
            <person name="Hori S."/>
            <person name="Arai W."/>
            <person name="Tsubouchi T."/>
            <person name="Morono Y."/>
            <person name="Uchiyama I."/>
            <person name="Ito T."/>
            <person name="Fujiyama A."/>
            <person name="Inagaki F."/>
            <person name="Takami H."/>
        </authorList>
    </citation>
    <scope>NUCLEOTIDE SEQUENCE</scope>
    <source>
        <strain evidence="1">Expedition CK06-06</strain>
    </source>
</reference>
<evidence type="ECO:0000313" key="1">
    <source>
        <dbReference type="EMBL" id="GAH48764.1"/>
    </source>
</evidence>
<proteinExistence type="predicted"/>
<sequence>MWDLWIIEYEHYIDPKTGNKKSNEAERYNVGDVKSLSNFLLNIKKDINRNPEFFCHACGFWTSYSLVIKDGENHLVCIRNLYEIFMENNEISWNFDSLTVKQLQEILTNGTA</sequence>
<dbReference type="EMBL" id="BARU01020389">
    <property type="protein sequence ID" value="GAH48764.1"/>
    <property type="molecule type" value="Genomic_DNA"/>
</dbReference>
<accession>X1H4H7</accession>
<name>X1H4H7_9ZZZZ</name>
<organism evidence="1">
    <name type="scientific">marine sediment metagenome</name>
    <dbReference type="NCBI Taxonomy" id="412755"/>
    <lineage>
        <taxon>unclassified sequences</taxon>
        <taxon>metagenomes</taxon>
        <taxon>ecological metagenomes</taxon>
    </lineage>
</organism>
<dbReference type="AlphaFoldDB" id="X1H4H7"/>
<comment type="caution">
    <text evidence="1">The sequence shown here is derived from an EMBL/GenBank/DDBJ whole genome shotgun (WGS) entry which is preliminary data.</text>
</comment>